<reference evidence="1 2" key="1">
    <citation type="journal article" date="2020" name="Cell">
        <title>Large-Scale Comparative Analyses of Tick Genomes Elucidate Their Genetic Diversity and Vector Capacities.</title>
        <authorList>
            <consortium name="Tick Genome and Microbiome Consortium (TIGMIC)"/>
            <person name="Jia N."/>
            <person name="Wang J."/>
            <person name="Shi W."/>
            <person name="Du L."/>
            <person name="Sun Y."/>
            <person name="Zhan W."/>
            <person name="Jiang J.F."/>
            <person name="Wang Q."/>
            <person name="Zhang B."/>
            <person name="Ji P."/>
            <person name="Bell-Sakyi L."/>
            <person name="Cui X.M."/>
            <person name="Yuan T.T."/>
            <person name="Jiang B.G."/>
            <person name="Yang W.F."/>
            <person name="Lam T.T."/>
            <person name="Chang Q.C."/>
            <person name="Ding S.J."/>
            <person name="Wang X.J."/>
            <person name="Zhu J.G."/>
            <person name="Ruan X.D."/>
            <person name="Zhao L."/>
            <person name="Wei J.T."/>
            <person name="Ye R.Z."/>
            <person name="Que T.C."/>
            <person name="Du C.H."/>
            <person name="Zhou Y.H."/>
            <person name="Cheng J.X."/>
            <person name="Dai P.F."/>
            <person name="Guo W.B."/>
            <person name="Han X.H."/>
            <person name="Huang E.J."/>
            <person name="Li L.F."/>
            <person name="Wei W."/>
            <person name="Gao Y.C."/>
            <person name="Liu J.Z."/>
            <person name="Shao H.Z."/>
            <person name="Wang X."/>
            <person name="Wang C.C."/>
            <person name="Yang T.C."/>
            <person name="Huo Q.B."/>
            <person name="Li W."/>
            <person name="Chen H.Y."/>
            <person name="Chen S.E."/>
            <person name="Zhou L.G."/>
            <person name="Ni X.B."/>
            <person name="Tian J.H."/>
            <person name="Sheng Y."/>
            <person name="Liu T."/>
            <person name="Pan Y.S."/>
            <person name="Xia L.Y."/>
            <person name="Li J."/>
            <person name="Zhao F."/>
            <person name="Cao W.C."/>
        </authorList>
    </citation>
    <scope>NUCLEOTIDE SEQUENCE [LARGE SCALE GENOMIC DNA]</scope>
    <source>
        <strain evidence="1">Iper-2018</strain>
    </source>
</reference>
<protein>
    <submittedName>
        <fullName evidence="1">Uncharacterized protein</fullName>
    </submittedName>
</protein>
<evidence type="ECO:0000313" key="1">
    <source>
        <dbReference type="EMBL" id="KAG0426854.1"/>
    </source>
</evidence>
<name>A0AC60PZR5_IXOPE</name>
<evidence type="ECO:0000313" key="2">
    <source>
        <dbReference type="Proteomes" id="UP000805193"/>
    </source>
</evidence>
<dbReference type="Proteomes" id="UP000805193">
    <property type="component" value="Unassembled WGS sequence"/>
</dbReference>
<accession>A0AC60PZR5</accession>
<keyword evidence="2" id="KW-1185">Reference proteome</keyword>
<organism evidence="1 2">
    <name type="scientific">Ixodes persulcatus</name>
    <name type="common">Taiga tick</name>
    <dbReference type="NCBI Taxonomy" id="34615"/>
    <lineage>
        <taxon>Eukaryota</taxon>
        <taxon>Metazoa</taxon>
        <taxon>Ecdysozoa</taxon>
        <taxon>Arthropoda</taxon>
        <taxon>Chelicerata</taxon>
        <taxon>Arachnida</taxon>
        <taxon>Acari</taxon>
        <taxon>Parasitiformes</taxon>
        <taxon>Ixodida</taxon>
        <taxon>Ixodoidea</taxon>
        <taxon>Ixodidae</taxon>
        <taxon>Ixodinae</taxon>
        <taxon>Ixodes</taxon>
    </lineage>
</organism>
<sequence length="297" mass="34717">MNFKSLLACVTPYFAMTSLSEKALFFWDWRWLTTALVFLISFHVVRFYRKVSKYPKGPFPLPVVGNLLSLRGETPLHLKAEEWHRKYGDPFTMWMGEKPMVMLNSYQVLREAFIDKRHEFAGRFPTRLGALQTRTNHDILFEDYNPRWKALRKVALTAVRKYALSESVETLCAQVVDAYVDSLRKGPNTVDSKDPFMFILFNIVGTSVFGTKWKGDKNVVKNLSVFYKIFYTLSMQSLYAKFNKNSTEKSGQKATDIHKYLVRVARSPKFIIALKPMRFWHEPIRAPKEESRNKKNK</sequence>
<proteinExistence type="predicted"/>
<gene>
    <name evidence="1" type="ORF">HPB47_026036</name>
</gene>
<dbReference type="EMBL" id="JABSTQ010009678">
    <property type="protein sequence ID" value="KAG0426854.1"/>
    <property type="molecule type" value="Genomic_DNA"/>
</dbReference>
<comment type="caution">
    <text evidence="1">The sequence shown here is derived from an EMBL/GenBank/DDBJ whole genome shotgun (WGS) entry which is preliminary data.</text>
</comment>